<name>A0AAN8RH33_9PEZI</name>
<dbReference type="GO" id="GO:0008237">
    <property type="term" value="F:metallopeptidase activity"/>
    <property type="evidence" value="ECO:0007669"/>
    <property type="project" value="UniProtKB-KW"/>
</dbReference>
<keyword evidence="5" id="KW-0862">Zinc</keyword>
<evidence type="ECO:0000256" key="6">
    <source>
        <dbReference type="ARBA" id="ARBA00023049"/>
    </source>
</evidence>
<keyword evidence="3" id="KW-0479">Metal-binding</keyword>
<dbReference type="InterPro" id="IPR012962">
    <property type="entry name" value="Pept_M54_archaemetzincn"/>
</dbReference>
<reference evidence="7 8" key="1">
    <citation type="submission" date="2019-10" db="EMBL/GenBank/DDBJ databases">
        <authorList>
            <person name="Palmer J.M."/>
        </authorList>
    </citation>
    <scope>NUCLEOTIDE SEQUENCE [LARGE SCALE GENOMIC DNA]</scope>
    <source>
        <strain evidence="7 8">TWF718</strain>
    </source>
</reference>
<protein>
    <submittedName>
        <fullName evidence="7">Uncharacterized protein</fullName>
    </submittedName>
</protein>
<evidence type="ECO:0000256" key="5">
    <source>
        <dbReference type="ARBA" id="ARBA00022833"/>
    </source>
</evidence>
<gene>
    <name evidence="7" type="ORF">TWF718_001220</name>
</gene>
<dbReference type="Proteomes" id="UP001313282">
    <property type="component" value="Unassembled WGS sequence"/>
</dbReference>
<evidence type="ECO:0000313" key="7">
    <source>
        <dbReference type="EMBL" id="KAK6356880.1"/>
    </source>
</evidence>
<dbReference type="Gene3D" id="3.40.390.10">
    <property type="entry name" value="Collagenase (Catalytic Domain)"/>
    <property type="match status" value="1"/>
</dbReference>
<dbReference type="PANTHER" id="PTHR15910:SF1">
    <property type="entry name" value="ARCHAEMETZINCIN-2"/>
    <property type="match status" value="1"/>
</dbReference>
<keyword evidence="4" id="KW-0378">Hydrolase</keyword>
<dbReference type="GO" id="GO:0046872">
    <property type="term" value="F:metal ion binding"/>
    <property type="evidence" value="ECO:0007669"/>
    <property type="project" value="UniProtKB-KW"/>
</dbReference>
<dbReference type="PANTHER" id="PTHR15910">
    <property type="entry name" value="ARCHAEMETZINCIN"/>
    <property type="match status" value="1"/>
</dbReference>
<accession>A0AAN8RH33</accession>
<dbReference type="CDD" id="cd11375">
    <property type="entry name" value="Peptidase_M54"/>
    <property type="match status" value="1"/>
</dbReference>
<comment type="cofactor">
    <cofactor evidence="1">
        <name>Zn(2+)</name>
        <dbReference type="ChEBI" id="CHEBI:29105"/>
    </cofactor>
</comment>
<evidence type="ECO:0000256" key="3">
    <source>
        <dbReference type="ARBA" id="ARBA00022723"/>
    </source>
</evidence>
<evidence type="ECO:0000256" key="4">
    <source>
        <dbReference type="ARBA" id="ARBA00022801"/>
    </source>
</evidence>
<comment type="caution">
    <text evidence="7">The sequence shown here is derived from an EMBL/GenBank/DDBJ whole genome shotgun (WGS) entry which is preliminary data.</text>
</comment>
<keyword evidence="8" id="KW-1185">Reference proteome</keyword>
<dbReference type="Pfam" id="PF07998">
    <property type="entry name" value="Peptidase_M54"/>
    <property type="match status" value="1"/>
</dbReference>
<evidence type="ECO:0000313" key="8">
    <source>
        <dbReference type="Proteomes" id="UP001313282"/>
    </source>
</evidence>
<evidence type="ECO:0000256" key="1">
    <source>
        <dbReference type="ARBA" id="ARBA00001947"/>
    </source>
</evidence>
<evidence type="ECO:0000256" key="2">
    <source>
        <dbReference type="ARBA" id="ARBA00022670"/>
    </source>
</evidence>
<sequence>MPPKTNCQHTKLHLTTSPNAAEAGYTHPARSVLSKAATTARKTTTSVPPNTTFPAPLVLHDDDLSIDPKYPPQSLLSWKRLKERNPVTSTRNKIYHLTLPVRSSDAPEFQSWATPIDPETKSRILGTPGPLWEDVVDYLSTFFHPLELVEYPSVTTISKWSSKSPFLALSTSSSRSAVQLRTRPSPDGPESSCYTNQLSLLDILDFAIEILPDDAYALIVFTRHDLYESDEDDFCIGRAFGGSRVCVVSSARYHPFSEQLAGVGSDELGGEGHDWPGSHCADFVQKMCQGLEELEPARGKKKTKVTAQSEAAASDRTLENTPMYKAVAAQISENPSRVKHREFQRSIWLSRLCKTASHELLHCFGFDHCTYYACMMQGTTSILEDTRQPFYLCPVDQAKLKEALSGKDESIGKLSKELWELGWCNRMKVYCNEIASRDISMGWRPMAAWLEARIEELGGESGAQGTREDPVEIE</sequence>
<dbReference type="InterPro" id="IPR024079">
    <property type="entry name" value="MetalloPept_cat_dom_sf"/>
</dbReference>
<dbReference type="EMBL" id="JAVHNR010000001">
    <property type="protein sequence ID" value="KAK6356880.1"/>
    <property type="molecule type" value="Genomic_DNA"/>
</dbReference>
<keyword evidence="6" id="KW-0482">Metalloprotease</keyword>
<organism evidence="7 8">
    <name type="scientific">Orbilia javanica</name>
    <dbReference type="NCBI Taxonomy" id="47235"/>
    <lineage>
        <taxon>Eukaryota</taxon>
        <taxon>Fungi</taxon>
        <taxon>Dikarya</taxon>
        <taxon>Ascomycota</taxon>
        <taxon>Pezizomycotina</taxon>
        <taxon>Orbiliomycetes</taxon>
        <taxon>Orbiliales</taxon>
        <taxon>Orbiliaceae</taxon>
        <taxon>Orbilia</taxon>
    </lineage>
</organism>
<dbReference type="GO" id="GO:0006508">
    <property type="term" value="P:proteolysis"/>
    <property type="evidence" value="ECO:0007669"/>
    <property type="project" value="UniProtKB-KW"/>
</dbReference>
<dbReference type="SUPFAM" id="SSF55486">
    <property type="entry name" value="Metalloproteases ('zincins'), catalytic domain"/>
    <property type="match status" value="1"/>
</dbReference>
<proteinExistence type="predicted"/>
<dbReference type="AlphaFoldDB" id="A0AAN8RH33"/>
<keyword evidence="2" id="KW-0645">Protease</keyword>